<dbReference type="AlphaFoldDB" id="A0AAV4TD83"/>
<protein>
    <submittedName>
        <fullName evidence="1">Uncharacterized protein</fullName>
    </submittedName>
</protein>
<name>A0AAV4TD83_CAEEX</name>
<sequence length="104" mass="11895">MSFIILKLRKTWGLEEFVGLEEYMVFGGVCLPRKYRLSFGHSEGKIINRCVDSEISSEKLFDFHGDAKSLTFTDMSDVSFGHSEGLLARDALVFACRYSDTNYY</sequence>
<reference evidence="1 2" key="1">
    <citation type="submission" date="2021-06" db="EMBL/GenBank/DDBJ databases">
        <title>Caerostris extrusa draft genome.</title>
        <authorList>
            <person name="Kono N."/>
            <person name="Arakawa K."/>
        </authorList>
    </citation>
    <scope>NUCLEOTIDE SEQUENCE [LARGE SCALE GENOMIC DNA]</scope>
</reference>
<proteinExistence type="predicted"/>
<keyword evidence="2" id="KW-1185">Reference proteome</keyword>
<accession>A0AAV4TD83</accession>
<dbReference type="EMBL" id="BPLR01010964">
    <property type="protein sequence ID" value="GIY43342.1"/>
    <property type="molecule type" value="Genomic_DNA"/>
</dbReference>
<comment type="caution">
    <text evidence="1">The sequence shown here is derived from an EMBL/GenBank/DDBJ whole genome shotgun (WGS) entry which is preliminary data.</text>
</comment>
<gene>
    <name evidence="1" type="ORF">CEXT_250871</name>
</gene>
<organism evidence="1 2">
    <name type="scientific">Caerostris extrusa</name>
    <name type="common">Bark spider</name>
    <name type="synonym">Caerostris bankana</name>
    <dbReference type="NCBI Taxonomy" id="172846"/>
    <lineage>
        <taxon>Eukaryota</taxon>
        <taxon>Metazoa</taxon>
        <taxon>Ecdysozoa</taxon>
        <taxon>Arthropoda</taxon>
        <taxon>Chelicerata</taxon>
        <taxon>Arachnida</taxon>
        <taxon>Araneae</taxon>
        <taxon>Araneomorphae</taxon>
        <taxon>Entelegynae</taxon>
        <taxon>Araneoidea</taxon>
        <taxon>Araneidae</taxon>
        <taxon>Caerostris</taxon>
    </lineage>
</organism>
<evidence type="ECO:0000313" key="1">
    <source>
        <dbReference type="EMBL" id="GIY43342.1"/>
    </source>
</evidence>
<evidence type="ECO:0000313" key="2">
    <source>
        <dbReference type="Proteomes" id="UP001054945"/>
    </source>
</evidence>
<dbReference type="Proteomes" id="UP001054945">
    <property type="component" value="Unassembled WGS sequence"/>
</dbReference>